<sequence>MVPHNALATLLANAMYTETLLREFTALIQQDIAQTSLLLEPAPSIRASELNDLADTRVSKHGVAFPFPIRMLYSTHRVKMLKGFCHIGAPGLKQLIEEARKGWKSAALIERWLLESAIAATRHDPDTTAGLTLYLRQPRYEAHARAFDPTSPAVTPGQSQDPTQSSQSPHQEMALLFQKLAGGALGRRPHQFDVICILRELIQLATYACAAIEKVLPDFSSLRSAMSLTAAENHAGFLIDRICHAIIAPFDTVISNPSSGLSLPLRALLQTIRPEYFVVEVLKTTFPHPQGMHHPTLFSHVEFVAHKPEAILCVYRTIVQAAVSPDVDIDGTIRKAVDDYYDDSWKADSHVASPASFRPPQYRIADPAWLAQVQNDFQIALTAARANVDHFDEEFGLTEDVPLVAVGPDRVPSHYSSPTQAHADDDLCTICMEDFSKKSENRCMKLHSCGHLFHEECLHGLINMATQNDYIQCPYCRRNICESRLVRGLAGNAATDAEA</sequence>
<gene>
    <name evidence="4" type="ORF">SLS60_011308</name>
</gene>
<dbReference type="SMART" id="SM00184">
    <property type="entry name" value="RING"/>
    <property type="match status" value="1"/>
</dbReference>
<evidence type="ECO:0000313" key="4">
    <source>
        <dbReference type="EMBL" id="KAL1592231.1"/>
    </source>
</evidence>
<dbReference type="InterPro" id="IPR013083">
    <property type="entry name" value="Znf_RING/FYVE/PHD"/>
</dbReference>
<keyword evidence="1" id="KW-0479">Metal-binding</keyword>
<proteinExistence type="predicted"/>
<dbReference type="Gene3D" id="3.30.40.10">
    <property type="entry name" value="Zinc/RING finger domain, C3HC4 (zinc finger)"/>
    <property type="match status" value="1"/>
</dbReference>
<keyword evidence="1" id="KW-0862">Zinc</keyword>
<dbReference type="SUPFAM" id="SSF57850">
    <property type="entry name" value="RING/U-box"/>
    <property type="match status" value="1"/>
</dbReference>
<dbReference type="Pfam" id="PF13639">
    <property type="entry name" value="zf-RING_2"/>
    <property type="match status" value="1"/>
</dbReference>
<evidence type="ECO:0000256" key="2">
    <source>
        <dbReference type="SAM" id="MobiDB-lite"/>
    </source>
</evidence>
<organism evidence="4 5">
    <name type="scientific">Paraconiothyrium brasiliense</name>
    <dbReference type="NCBI Taxonomy" id="300254"/>
    <lineage>
        <taxon>Eukaryota</taxon>
        <taxon>Fungi</taxon>
        <taxon>Dikarya</taxon>
        <taxon>Ascomycota</taxon>
        <taxon>Pezizomycotina</taxon>
        <taxon>Dothideomycetes</taxon>
        <taxon>Pleosporomycetidae</taxon>
        <taxon>Pleosporales</taxon>
        <taxon>Massarineae</taxon>
        <taxon>Didymosphaeriaceae</taxon>
        <taxon>Paraconiothyrium</taxon>
    </lineage>
</organism>
<evidence type="ECO:0000256" key="1">
    <source>
        <dbReference type="PROSITE-ProRule" id="PRU00175"/>
    </source>
</evidence>
<keyword evidence="5" id="KW-1185">Reference proteome</keyword>
<feature type="region of interest" description="Disordered" evidence="2">
    <location>
        <begin position="148"/>
        <end position="169"/>
    </location>
</feature>
<accession>A0ABR3QJB6</accession>
<name>A0ABR3QJB6_9PLEO</name>
<dbReference type="InterPro" id="IPR001841">
    <property type="entry name" value="Znf_RING"/>
</dbReference>
<keyword evidence="1" id="KW-0863">Zinc-finger</keyword>
<reference evidence="4 5" key="1">
    <citation type="submission" date="2024-02" db="EMBL/GenBank/DDBJ databases">
        <title>De novo assembly and annotation of 12 fungi associated with fruit tree decline syndrome in Ontario, Canada.</title>
        <authorList>
            <person name="Sulman M."/>
            <person name="Ellouze W."/>
            <person name="Ilyukhin E."/>
        </authorList>
    </citation>
    <scope>NUCLEOTIDE SEQUENCE [LARGE SCALE GENOMIC DNA]</scope>
    <source>
        <strain evidence="4 5">M42-189</strain>
    </source>
</reference>
<feature type="compositionally biased region" description="Low complexity" evidence="2">
    <location>
        <begin position="156"/>
        <end position="169"/>
    </location>
</feature>
<dbReference type="Proteomes" id="UP001521785">
    <property type="component" value="Unassembled WGS sequence"/>
</dbReference>
<feature type="domain" description="RING-type" evidence="3">
    <location>
        <begin position="428"/>
        <end position="477"/>
    </location>
</feature>
<dbReference type="PROSITE" id="PS50089">
    <property type="entry name" value="ZF_RING_2"/>
    <property type="match status" value="1"/>
</dbReference>
<evidence type="ECO:0000313" key="5">
    <source>
        <dbReference type="Proteomes" id="UP001521785"/>
    </source>
</evidence>
<evidence type="ECO:0000259" key="3">
    <source>
        <dbReference type="PROSITE" id="PS50089"/>
    </source>
</evidence>
<dbReference type="EMBL" id="JAKJXO020000021">
    <property type="protein sequence ID" value="KAL1592231.1"/>
    <property type="molecule type" value="Genomic_DNA"/>
</dbReference>
<comment type="caution">
    <text evidence="4">The sequence shown here is derived from an EMBL/GenBank/DDBJ whole genome shotgun (WGS) entry which is preliminary data.</text>
</comment>
<protein>
    <recommendedName>
        <fullName evidence="3">RING-type domain-containing protein</fullName>
    </recommendedName>
</protein>